<evidence type="ECO:0000313" key="1">
    <source>
        <dbReference type="EMBL" id="GBP06490.1"/>
    </source>
</evidence>
<gene>
    <name evidence="1" type="ORF">EVAR_99577_1</name>
</gene>
<proteinExistence type="predicted"/>
<accession>A0A4C1SYY5</accession>
<name>A0A4C1SYY5_EUMVA</name>
<dbReference type="Proteomes" id="UP000299102">
    <property type="component" value="Unassembled WGS sequence"/>
</dbReference>
<keyword evidence="2" id="KW-1185">Reference proteome</keyword>
<evidence type="ECO:0000313" key="2">
    <source>
        <dbReference type="Proteomes" id="UP000299102"/>
    </source>
</evidence>
<sequence>MTSGRTRADAATNGLMDVGQISKQNDFYCRSFINHVRTCHPSMGTLHSIENIRASAGPARHSREFLYTADPIIHRLWLEGSRKISHSFLGRHSRPLVVVYC</sequence>
<organism evidence="1 2">
    <name type="scientific">Eumeta variegata</name>
    <name type="common">Bagworm moth</name>
    <name type="synonym">Eumeta japonica</name>
    <dbReference type="NCBI Taxonomy" id="151549"/>
    <lineage>
        <taxon>Eukaryota</taxon>
        <taxon>Metazoa</taxon>
        <taxon>Ecdysozoa</taxon>
        <taxon>Arthropoda</taxon>
        <taxon>Hexapoda</taxon>
        <taxon>Insecta</taxon>
        <taxon>Pterygota</taxon>
        <taxon>Neoptera</taxon>
        <taxon>Endopterygota</taxon>
        <taxon>Lepidoptera</taxon>
        <taxon>Glossata</taxon>
        <taxon>Ditrysia</taxon>
        <taxon>Tineoidea</taxon>
        <taxon>Psychidae</taxon>
        <taxon>Oiketicinae</taxon>
        <taxon>Eumeta</taxon>
    </lineage>
</organism>
<dbReference type="EMBL" id="BGZK01004043">
    <property type="protein sequence ID" value="GBP06490.1"/>
    <property type="molecule type" value="Genomic_DNA"/>
</dbReference>
<dbReference type="AlphaFoldDB" id="A0A4C1SYY5"/>
<comment type="caution">
    <text evidence="1">The sequence shown here is derived from an EMBL/GenBank/DDBJ whole genome shotgun (WGS) entry which is preliminary data.</text>
</comment>
<reference evidence="1 2" key="1">
    <citation type="journal article" date="2019" name="Commun. Biol.">
        <title>The bagworm genome reveals a unique fibroin gene that provides high tensile strength.</title>
        <authorList>
            <person name="Kono N."/>
            <person name="Nakamura H."/>
            <person name="Ohtoshi R."/>
            <person name="Tomita M."/>
            <person name="Numata K."/>
            <person name="Arakawa K."/>
        </authorList>
    </citation>
    <scope>NUCLEOTIDE SEQUENCE [LARGE SCALE GENOMIC DNA]</scope>
</reference>
<protein>
    <submittedName>
        <fullName evidence="1">Uncharacterized protein</fullName>
    </submittedName>
</protein>